<name>A0A0K1QB22_9BACT</name>
<dbReference type="Proteomes" id="UP000064967">
    <property type="component" value="Chromosome"/>
</dbReference>
<dbReference type="STRING" id="1391654.AKJ09_09602"/>
<evidence type="ECO:0000313" key="3">
    <source>
        <dbReference type="Proteomes" id="UP000064967"/>
    </source>
</evidence>
<organism evidence="2 3">
    <name type="scientific">Labilithrix luteola</name>
    <dbReference type="NCBI Taxonomy" id="1391654"/>
    <lineage>
        <taxon>Bacteria</taxon>
        <taxon>Pseudomonadati</taxon>
        <taxon>Myxococcota</taxon>
        <taxon>Polyangia</taxon>
        <taxon>Polyangiales</taxon>
        <taxon>Labilitrichaceae</taxon>
        <taxon>Labilithrix</taxon>
    </lineage>
</organism>
<evidence type="ECO:0000313" key="2">
    <source>
        <dbReference type="EMBL" id="AKV02939.1"/>
    </source>
</evidence>
<keyword evidence="3" id="KW-1185">Reference proteome</keyword>
<feature type="region of interest" description="Disordered" evidence="1">
    <location>
        <begin position="57"/>
        <end position="89"/>
    </location>
</feature>
<gene>
    <name evidence="2" type="ORF">AKJ09_09602</name>
</gene>
<dbReference type="AlphaFoldDB" id="A0A0K1QB22"/>
<protein>
    <submittedName>
        <fullName evidence="2">Uncharacterized protein</fullName>
    </submittedName>
</protein>
<dbReference type="EMBL" id="CP012333">
    <property type="protein sequence ID" value="AKV02939.1"/>
    <property type="molecule type" value="Genomic_DNA"/>
</dbReference>
<reference evidence="2 3" key="1">
    <citation type="submission" date="2015-08" db="EMBL/GenBank/DDBJ databases">
        <authorList>
            <person name="Babu N.S."/>
            <person name="Beckwith C.J."/>
            <person name="Beseler K.G."/>
            <person name="Brison A."/>
            <person name="Carone J.V."/>
            <person name="Caskin T.P."/>
            <person name="Diamond M."/>
            <person name="Durham M.E."/>
            <person name="Foxe J.M."/>
            <person name="Go M."/>
            <person name="Henderson B.A."/>
            <person name="Jones I.B."/>
            <person name="McGettigan J.A."/>
            <person name="Micheletti S.J."/>
            <person name="Nasrallah M.E."/>
            <person name="Ortiz D."/>
            <person name="Piller C.R."/>
            <person name="Privatt S.R."/>
            <person name="Schneider S.L."/>
            <person name="Sharp S."/>
            <person name="Smith T.C."/>
            <person name="Stanton J.D."/>
            <person name="Ullery H.E."/>
            <person name="Wilson R.J."/>
            <person name="Serrano M.G."/>
            <person name="Buck G."/>
            <person name="Lee V."/>
            <person name="Wang Y."/>
            <person name="Carvalho R."/>
            <person name="Voegtly L."/>
            <person name="Shi R."/>
            <person name="Duckworth R."/>
            <person name="Johnson A."/>
            <person name="Loviza R."/>
            <person name="Walstead R."/>
            <person name="Shah Z."/>
            <person name="Kiflezghi M."/>
            <person name="Wade K."/>
            <person name="Ball S.L."/>
            <person name="Bradley K.W."/>
            <person name="Asai D.J."/>
            <person name="Bowman C.A."/>
            <person name="Russell D.A."/>
            <person name="Pope W.H."/>
            <person name="Jacobs-Sera D."/>
            <person name="Hendrix R.W."/>
            <person name="Hatfull G.F."/>
        </authorList>
    </citation>
    <scope>NUCLEOTIDE SEQUENCE [LARGE SCALE GENOMIC DNA]</scope>
    <source>
        <strain evidence="2 3">DSM 27648</strain>
    </source>
</reference>
<sequence length="89" mass="9790">MNEDSLTSVVPSFEVNADWNENRDDVVETKPAALGASRIEEATECLRGIRARRRAQCAGRRESGHGAKVIRARPISSIGRDALPRRSSD</sequence>
<accession>A0A0K1QB22</accession>
<proteinExistence type="predicted"/>
<dbReference type="KEGG" id="llu:AKJ09_09602"/>
<evidence type="ECO:0000256" key="1">
    <source>
        <dbReference type="SAM" id="MobiDB-lite"/>
    </source>
</evidence>